<dbReference type="Proteomes" id="UP000272781">
    <property type="component" value="Unassembled WGS sequence"/>
</dbReference>
<organism evidence="2 3">
    <name type="scientific">Caminibacter pacificus</name>
    <dbReference type="NCBI Taxonomy" id="1424653"/>
    <lineage>
        <taxon>Bacteria</taxon>
        <taxon>Pseudomonadati</taxon>
        <taxon>Campylobacterota</taxon>
        <taxon>Epsilonproteobacteria</taxon>
        <taxon>Nautiliales</taxon>
        <taxon>Nautiliaceae</taxon>
        <taxon>Caminibacter</taxon>
    </lineage>
</organism>
<proteinExistence type="predicted"/>
<name>A0AAJ4UXB8_9BACT</name>
<dbReference type="Gene3D" id="3.90.550.10">
    <property type="entry name" value="Spore Coat Polysaccharide Biosynthesis Protein SpsA, Chain A"/>
    <property type="match status" value="1"/>
</dbReference>
<comment type="caution">
    <text evidence="2">The sequence shown here is derived from an EMBL/GenBank/DDBJ whole genome shotgun (WGS) entry which is preliminary data.</text>
</comment>
<evidence type="ECO:0000259" key="1">
    <source>
        <dbReference type="Pfam" id="PF00535"/>
    </source>
</evidence>
<accession>A0AAJ4UXB8</accession>
<dbReference type="SUPFAM" id="SSF53448">
    <property type="entry name" value="Nucleotide-diphospho-sugar transferases"/>
    <property type="match status" value="1"/>
</dbReference>
<gene>
    <name evidence="2" type="ORF">EDC58_1659</name>
</gene>
<evidence type="ECO:0000313" key="2">
    <source>
        <dbReference type="EMBL" id="ROR39161.1"/>
    </source>
</evidence>
<dbReference type="RefSeq" id="WP_123353035.1">
    <property type="nucleotide sequence ID" value="NZ_RJVK01000004.1"/>
</dbReference>
<dbReference type="PANTHER" id="PTHR22916">
    <property type="entry name" value="GLYCOSYLTRANSFERASE"/>
    <property type="match status" value="1"/>
</dbReference>
<dbReference type="InterPro" id="IPR001173">
    <property type="entry name" value="Glyco_trans_2-like"/>
</dbReference>
<reference evidence="2 3" key="1">
    <citation type="submission" date="2018-11" db="EMBL/GenBank/DDBJ databases">
        <title>Genomic Encyclopedia of Type Strains, Phase IV (KMG-IV): sequencing the most valuable type-strain genomes for metagenomic binning, comparative biology and taxonomic classification.</title>
        <authorList>
            <person name="Goeker M."/>
        </authorList>
    </citation>
    <scope>NUCLEOTIDE SEQUENCE [LARGE SCALE GENOMIC DNA]</scope>
    <source>
        <strain evidence="2 3">DSM 27783</strain>
    </source>
</reference>
<evidence type="ECO:0000313" key="3">
    <source>
        <dbReference type="Proteomes" id="UP000272781"/>
    </source>
</evidence>
<sequence length="277" mass="33474">MISVLTPTYNRADKLHRVFESIKNQTLKKIDDKYIFEWVIVDDGSSDNTKELVKKWQKEVDWPIRYIYQENKGKWRAIAKGLENIDNELTLIADSDDKFLPETFETFYNIWSSFSQEEKEKCGGIGVLCQDQFGKRVGCDYPIENELLPTLDVLFKWKNIGLGETWAILKTENLKYAFLSLPKEFEKLQFIPESFFWNRIAYELKPYSYYINKVLRIYYKEEEDNISHNIRKKYPEGFFIESKWFVTKYINIFWQYPNIYFKYLIKLIYFYFLKGKK</sequence>
<dbReference type="InterPro" id="IPR029044">
    <property type="entry name" value="Nucleotide-diphossugar_trans"/>
</dbReference>
<dbReference type="Pfam" id="PF00535">
    <property type="entry name" value="Glycos_transf_2"/>
    <property type="match status" value="1"/>
</dbReference>
<feature type="domain" description="Glycosyltransferase 2-like" evidence="1">
    <location>
        <begin position="3"/>
        <end position="109"/>
    </location>
</feature>
<dbReference type="EMBL" id="RJVK01000004">
    <property type="protein sequence ID" value="ROR39161.1"/>
    <property type="molecule type" value="Genomic_DNA"/>
</dbReference>
<protein>
    <submittedName>
        <fullName evidence="2">Glycosyl transferase family 2</fullName>
    </submittedName>
</protein>
<dbReference type="AlphaFoldDB" id="A0AAJ4UXB8"/>
<keyword evidence="2" id="KW-0808">Transferase</keyword>
<dbReference type="CDD" id="cd00761">
    <property type="entry name" value="Glyco_tranf_GTA_type"/>
    <property type="match status" value="1"/>
</dbReference>
<dbReference type="GO" id="GO:0016758">
    <property type="term" value="F:hexosyltransferase activity"/>
    <property type="evidence" value="ECO:0007669"/>
    <property type="project" value="UniProtKB-ARBA"/>
</dbReference>